<dbReference type="GO" id="GO:0016020">
    <property type="term" value="C:membrane"/>
    <property type="evidence" value="ECO:0007669"/>
    <property type="project" value="UniProtKB-SubCell"/>
</dbReference>
<dbReference type="AlphaFoldDB" id="M7NTR6"/>
<dbReference type="OrthoDB" id="9803632at2"/>
<keyword evidence="5 6" id="KW-0472">Membrane</keyword>
<organism evidence="7 8">
    <name type="scientific">Cesiribacter andamanensis AMV16</name>
    <dbReference type="NCBI Taxonomy" id="1279009"/>
    <lineage>
        <taxon>Bacteria</taxon>
        <taxon>Pseudomonadati</taxon>
        <taxon>Bacteroidota</taxon>
        <taxon>Cytophagia</taxon>
        <taxon>Cytophagales</taxon>
        <taxon>Cesiribacteraceae</taxon>
        <taxon>Cesiribacter</taxon>
    </lineage>
</organism>
<accession>M7NTR6</accession>
<dbReference type="STRING" id="1279009.ADICEAN_03018"/>
<dbReference type="eggNOG" id="COG0382">
    <property type="taxonomic scope" value="Bacteria"/>
</dbReference>
<feature type="transmembrane region" description="Helical" evidence="6">
    <location>
        <begin position="232"/>
        <end position="253"/>
    </location>
</feature>
<dbReference type="InterPro" id="IPR000537">
    <property type="entry name" value="UbiA_prenyltransferase"/>
</dbReference>
<feature type="transmembrane region" description="Helical" evidence="6">
    <location>
        <begin position="101"/>
        <end position="122"/>
    </location>
</feature>
<sequence>MEQNYAKTQPKAVALEKGKSSLKDYIALARPDHWFKNVFMLPGMLFAVIYFNVAFTLELLVAVLVGVISTCLIASANYVINEWLDAEFDRFHPVKKFRPSVTKNLSAQYVYLQYALIASLGLTLAYYISWPFFLTSALLLVMGILYNVRPVRTKDKPFIDVLSESINNPIRFALGWFIFVPTNIPPTSVLVAYWMGGAFLMAVKRFSEYRFINDPQVAGSYRKSFKYYTENSLLISSFFYALTSAFFLGIFLVKNRIELLISFPFFALLFAWYLKIGLQADSPAQKPEKLYKQKKFRWFVLFLGLLLVALILIDIPALHWFLRNNFN</sequence>
<keyword evidence="3 6" id="KW-0812">Transmembrane</keyword>
<name>M7NTR6_9BACT</name>
<dbReference type="EMBL" id="AODQ01000086">
    <property type="protein sequence ID" value="EMR01859.1"/>
    <property type="molecule type" value="Genomic_DNA"/>
</dbReference>
<keyword evidence="7" id="KW-0328">Glycosyltransferase</keyword>
<dbReference type="GO" id="GO:0016765">
    <property type="term" value="F:transferase activity, transferring alkyl or aryl (other than methyl) groups"/>
    <property type="evidence" value="ECO:0007669"/>
    <property type="project" value="InterPro"/>
</dbReference>
<evidence type="ECO:0000313" key="7">
    <source>
        <dbReference type="EMBL" id="EMR01859.1"/>
    </source>
</evidence>
<dbReference type="RefSeq" id="WP_009196404.1">
    <property type="nucleotide sequence ID" value="NZ_AODQ01000086.1"/>
</dbReference>
<evidence type="ECO:0000256" key="4">
    <source>
        <dbReference type="ARBA" id="ARBA00022989"/>
    </source>
</evidence>
<reference evidence="7 8" key="1">
    <citation type="journal article" date="2013" name="Genome Announc.">
        <title>Draft Genome Sequence of Cesiribacter andamanensis Strain AMV16T, Isolated from a Soil Sample from a Mud Volcano in the Andaman Islands, India.</title>
        <authorList>
            <person name="Shivaji S."/>
            <person name="Ara S."/>
            <person name="Begum Z."/>
            <person name="Srinivas T.N."/>
            <person name="Singh A."/>
            <person name="Kumar Pinnaka A."/>
        </authorList>
    </citation>
    <scope>NUCLEOTIDE SEQUENCE [LARGE SCALE GENOMIC DNA]</scope>
    <source>
        <strain evidence="7 8">AMV16</strain>
    </source>
</reference>
<dbReference type="CDD" id="cd13963">
    <property type="entry name" value="PT_UbiA_2"/>
    <property type="match status" value="1"/>
</dbReference>
<evidence type="ECO:0000256" key="2">
    <source>
        <dbReference type="ARBA" id="ARBA00022475"/>
    </source>
</evidence>
<evidence type="ECO:0000256" key="3">
    <source>
        <dbReference type="ARBA" id="ARBA00022692"/>
    </source>
</evidence>
<gene>
    <name evidence="7" type="ORF">ADICEAN_03018</name>
</gene>
<feature type="transmembrane region" description="Helical" evidence="6">
    <location>
        <begin position="298"/>
        <end position="322"/>
    </location>
</feature>
<comment type="caution">
    <text evidence="7">The sequence shown here is derived from an EMBL/GenBank/DDBJ whole genome shotgun (WGS) entry which is preliminary data.</text>
</comment>
<dbReference type="Proteomes" id="UP000011910">
    <property type="component" value="Unassembled WGS sequence"/>
</dbReference>
<evidence type="ECO:0000256" key="6">
    <source>
        <dbReference type="SAM" id="Phobius"/>
    </source>
</evidence>
<keyword evidence="2" id="KW-1003">Cell membrane</keyword>
<dbReference type="Pfam" id="PF01040">
    <property type="entry name" value="UbiA"/>
    <property type="match status" value="1"/>
</dbReference>
<keyword evidence="8" id="KW-1185">Reference proteome</keyword>
<evidence type="ECO:0000256" key="1">
    <source>
        <dbReference type="ARBA" id="ARBA00004141"/>
    </source>
</evidence>
<proteinExistence type="predicted"/>
<feature type="transmembrane region" description="Helical" evidence="6">
    <location>
        <begin position="59"/>
        <end position="80"/>
    </location>
</feature>
<dbReference type="GO" id="GO:0016757">
    <property type="term" value="F:glycosyltransferase activity"/>
    <property type="evidence" value="ECO:0007669"/>
    <property type="project" value="UniProtKB-KW"/>
</dbReference>
<feature type="transmembrane region" description="Helical" evidence="6">
    <location>
        <begin position="259"/>
        <end position="278"/>
    </location>
</feature>
<dbReference type="InterPro" id="IPR044878">
    <property type="entry name" value="UbiA_sf"/>
</dbReference>
<evidence type="ECO:0000313" key="8">
    <source>
        <dbReference type="Proteomes" id="UP000011910"/>
    </source>
</evidence>
<feature type="transmembrane region" description="Helical" evidence="6">
    <location>
        <begin position="128"/>
        <end position="146"/>
    </location>
</feature>
<dbReference type="PATRIC" id="fig|1279009.4.peg.3060"/>
<dbReference type="Gene3D" id="1.10.357.140">
    <property type="entry name" value="UbiA prenyltransferase"/>
    <property type="match status" value="1"/>
</dbReference>
<protein>
    <submittedName>
        <fullName evidence="7">Phosphoribose diphosphate:decaprenyl-phosphate phosphoribosyltransferase</fullName>
    </submittedName>
</protein>
<keyword evidence="7" id="KW-0808">Transferase</keyword>
<evidence type="ECO:0000256" key="5">
    <source>
        <dbReference type="ARBA" id="ARBA00023136"/>
    </source>
</evidence>
<feature type="transmembrane region" description="Helical" evidence="6">
    <location>
        <begin position="34"/>
        <end position="53"/>
    </location>
</feature>
<keyword evidence="4 6" id="KW-1133">Transmembrane helix</keyword>
<comment type="subcellular location">
    <subcellularLocation>
        <location evidence="1">Membrane</location>
        <topology evidence="1">Multi-pass membrane protein</topology>
    </subcellularLocation>
</comment>